<dbReference type="HOGENOM" id="CLU_2337250_0_0_1"/>
<protein>
    <submittedName>
        <fullName evidence="1">Protein DETOXIFICATION</fullName>
    </submittedName>
</protein>
<accession>A0A0E0KAK0</accession>
<organism evidence="1">
    <name type="scientific">Oryza punctata</name>
    <name type="common">Red rice</name>
    <dbReference type="NCBI Taxonomy" id="4537"/>
    <lineage>
        <taxon>Eukaryota</taxon>
        <taxon>Viridiplantae</taxon>
        <taxon>Streptophyta</taxon>
        <taxon>Embryophyta</taxon>
        <taxon>Tracheophyta</taxon>
        <taxon>Spermatophyta</taxon>
        <taxon>Magnoliopsida</taxon>
        <taxon>Liliopsida</taxon>
        <taxon>Poales</taxon>
        <taxon>Poaceae</taxon>
        <taxon>BOP clade</taxon>
        <taxon>Oryzoideae</taxon>
        <taxon>Oryzeae</taxon>
        <taxon>Oryzinae</taxon>
        <taxon>Oryza</taxon>
    </lineage>
</organism>
<proteinExistence type="predicted"/>
<dbReference type="Proteomes" id="UP000026962">
    <property type="component" value="Chromosome 3"/>
</dbReference>
<evidence type="ECO:0000313" key="1">
    <source>
        <dbReference type="EnsemblPlants" id="OPUNC03G08200.2"/>
    </source>
</evidence>
<dbReference type="AlphaFoldDB" id="A0A0E0KAK0"/>
<reference evidence="1" key="2">
    <citation type="submission" date="2018-05" db="EMBL/GenBank/DDBJ databases">
        <title>OpunRS2 (Oryza punctata Reference Sequence Version 2).</title>
        <authorList>
            <person name="Zhang J."/>
            <person name="Kudrna D."/>
            <person name="Lee S."/>
            <person name="Talag J."/>
            <person name="Welchert J."/>
            <person name="Wing R.A."/>
        </authorList>
    </citation>
    <scope>NUCLEOTIDE SEQUENCE [LARGE SCALE GENOMIC DNA]</scope>
</reference>
<sequence>MEIPPGRSGSGPLAPPSAFTGYLYARSANREKQQQKRHCVYSSIGARQQELVRCGAPDVVAISKCSVLARYKYGRVFFAWCEHREHSSASDKSRARLV</sequence>
<dbReference type="EnsemblPlants" id="OPUNC03G08200.2">
    <property type="protein sequence ID" value="OPUNC03G08200.2"/>
    <property type="gene ID" value="OPUNC03G08200"/>
</dbReference>
<reference evidence="1" key="1">
    <citation type="submission" date="2015-04" db="UniProtKB">
        <authorList>
            <consortium name="EnsemblPlants"/>
        </authorList>
    </citation>
    <scope>IDENTIFICATION</scope>
</reference>
<evidence type="ECO:0000313" key="2">
    <source>
        <dbReference type="Proteomes" id="UP000026962"/>
    </source>
</evidence>
<name>A0A0E0KAK0_ORYPU</name>
<keyword evidence="2" id="KW-1185">Reference proteome</keyword>
<dbReference type="Gramene" id="OPUNC03G08200.2">
    <property type="protein sequence ID" value="OPUNC03G08200.2"/>
    <property type="gene ID" value="OPUNC03G08200"/>
</dbReference>